<accession>A0A1M4XH92</accession>
<reference evidence="3" key="1">
    <citation type="submission" date="2016-11" db="EMBL/GenBank/DDBJ databases">
        <authorList>
            <person name="Varghese N."/>
            <person name="Submissions S."/>
        </authorList>
    </citation>
    <scope>NUCLEOTIDE SEQUENCE [LARGE SCALE GENOMIC DNA]</scope>
    <source>
        <strain evidence="3">DSM 29326</strain>
    </source>
</reference>
<feature type="transmembrane region" description="Helical" evidence="1">
    <location>
        <begin position="33"/>
        <end position="53"/>
    </location>
</feature>
<dbReference type="RefSeq" id="WP_178352720.1">
    <property type="nucleotide sequence ID" value="NZ_FQUE01000002.1"/>
</dbReference>
<dbReference type="Proteomes" id="UP000183987">
    <property type="component" value="Unassembled WGS sequence"/>
</dbReference>
<evidence type="ECO:0000313" key="3">
    <source>
        <dbReference type="Proteomes" id="UP000183987"/>
    </source>
</evidence>
<proteinExistence type="predicted"/>
<evidence type="ECO:0000313" key="2">
    <source>
        <dbReference type="EMBL" id="SHE92683.1"/>
    </source>
</evidence>
<organism evidence="2 3">
    <name type="scientific">Loktanella atrilutea</name>
    <dbReference type="NCBI Taxonomy" id="366533"/>
    <lineage>
        <taxon>Bacteria</taxon>
        <taxon>Pseudomonadati</taxon>
        <taxon>Pseudomonadota</taxon>
        <taxon>Alphaproteobacteria</taxon>
        <taxon>Rhodobacterales</taxon>
        <taxon>Roseobacteraceae</taxon>
        <taxon>Loktanella</taxon>
    </lineage>
</organism>
<gene>
    <name evidence="2" type="ORF">SAMN05444339_102477</name>
</gene>
<dbReference type="AlphaFoldDB" id="A0A1M4XH92"/>
<protein>
    <submittedName>
        <fullName evidence="2">Uncharacterized protein</fullName>
    </submittedName>
</protein>
<dbReference type="STRING" id="366533.SAMN05444339_102477"/>
<keyword evidence="1" id="KW-0812">Transmembrane</keyword>
<keyword evidence="1" id="KW-1133">Transmembrane helix</keyword>
<dbReference type="EMBL" id="FQUE01000002">
    <property type="protein sequence ID" value="SHE92683.1"/>
    <property type="molecule type" value="Genomic_DNA"/>
</dbReference>
<keyword evidence="3" id="KW-1185">Reference proteome</keyword>
<keyword evidence="1" id="KW-0472">Membrane</keyword>
<evidence type="ECO:0000256" key="1">
    <source>
        <dbReference type="SAM" id="Phobius"/>
    </source>
</evidence>
<sequence length="58" mass="5874">MAISILGALIGLAAAIASVFVNGISVFESCAIYLVMSLTTVAMCAISASWPVAAEPRT</sequence>
<name>A0A1M4XH92_LOKAT</name>